<keyword evidence="2" id="KW-0238">DNA-binding</keyword>
<dbReference type="Proteomes" id="UP000001635">
    <property type="component" value="Chromosome"/>
</dbReference>
<name>G0J6J2_CYCMS</name>
<keyword evidence="6" id="KW-1185">Reference proteome</keyword>
<dbReference type="CDD" id="cd06976">
    <property type="entry name" value="cupin_MtlR-like_N"/>
    <property type="match status" value="1"/>
</dbReference>
<keyword evidence="3" id="KW-0804">Transcription</keyword>
<evidence type="ECO:0000313" key="5">
    <source>
        <dbReference type="EMBL" id="AEL28507.1"/>
    </source>
</evidence>
<evidence type="ECO:0000256" key="1">
    <source>
        <dbReference type="ARBA" id="ARBA00023015"/>
    </source>
</evidence>
<dbReference type="OrthoDB" id="792101at2"/>
<protein>
    <submittedName>
        <fullName evidence="5">Transcriptional regulator with cupin sensor, AraC family</fullName>
    </submittedName>
</protein>
<gene>
    <name evidence="5" type="ordered locus">Cycma_4822</name>
</gene>
<keyword evidence="1" id="KW-0805">Transcription regulation</keyword>
<dbReference type="SMART" id="SM00342">
    <property type="entry name" value="HTH_ARAC"/>
    <property type="match status" value="1"/>
</dbReference>
<dbReference type="Gene3D" id="1.10.10.60">
    <property type="entry name" value="Homeodomain-like"/>
    <property type="match status" value="2"/>
</dbReference>
<proteinExistence type="predicted"/>
<dbReference type="GO" id="GO:0043565">
    <property type="term" value="F:sequence-specific DNA binding"/>
    <property type="evidence" value="ECO:0007669"/>
    <property type="project" value="InterPro"/>
</dbReference>
<dbReference type="PANTHER" id="PTHR43280:SF27">
    <property type="entry name" value="TRANSCRIPTIONAL REGULATOR MTLR"/>
    <property type="match status" value="1"/>
</dbReference>
<dbReference type="GO" id="GO:0003700">
    <property type="term" value="F:DNA-binding transcription factor activity"/>
    <property type="evidence" value="ECO:0007669"/>
    <property type="project" value="InterPro"/>
</dbReference>
<evidence type="ECO:0000259" key="4">
    <source>
        <dbReference type="PROSITE" id="PS01124"/>
    </source>
</evidence>
<evidence type="ECO:0000256" key="2">
    <source>
        <dbReference type="ARBA" id="ARBA00023125"/>
    </source>
</evidence>
<feature type="domain" description="HTH araC/xylS-type" evidence="4">
    <location>
        <begin position="187"/>
        <end position="285"/>
    </location>
</feature>
<evidence type="ECO:0000313" key="6">
    <source>
        <dbReference type="Proteomes" id="UP000001635"/>
    </source>
</evidence>
<dbReference type="InterPro" id="IPR014710">
    <property type="entry name" value="RmlC-like_jellyroll"/>
</dbReference>
<dbReference type="EMBL" id="CP002955">
    <property type="protein sequence ID" value="AEL28507.1"/>
    <property type="molecule type" value="Genomic_DNA"/>
</dbReference>
<dbReference type="SUPFAM" id="SSF51182">
    <property type="entry name" value="RmlC-like cupins"/>
    <property type="match status" value="1"/>
</dbReference>
<dbReference type="RefSeq" id="WP_014022787.1">
    <property type="nucleotide sequence ID" value="NC_015914.1"/>
</dbReference>
<dbReference type="PROSITE" id="PS00041">
    <property type="entry name" value="HTH_ARAC_FAMILY_1"/>
    <property type="match status" value="1"/>
</dbReference>
<sequence>MKKAFQKSRIPEHNAYIIKELVAPSFDKNWHFHPEYQLFLVLEGHGTRFVGDDMRPFQPNDMVLTGPNLPHLWRNDQAYFEKDSVLMTRGIVVYFPEDFLGEKMLEKEEFEEFRTLLKRAALGLQIIGKTNQILKDKLIRLVQKKGMDRIIGLLEILLLISRSTEVKTIVQAGYINANKESEKDRMSKVHAFVMDHFQQDIKQEKVAELINMTSTSFSRYFKSRMNKSFSDFLSEVRISHACKLLHTENLNISEISYESGFNTLSNFNRQFKNKMGVTPKVYKRDFQPRFDQ</sequence>
<dbReference type="eggNOG" id="COG0662">
    <property type="taxonomic scope" value="Bacteria"/>
</dbReference>
<dbReference type="InterPro" id="IPR011051">
    <property type="entry name" value="RmlC_Cupin_sf"/>
</dbReference>
<reference evidence="6" key="1">
    <citation type="submission" date="2011-07" db="EMBL/GenBank/DDBJ databases">
        <title>The complete genome of Cyclobacterium marinum DSM 745.</title>
        <authorList>
            <person name="Lucas S."/>
            <person name="Han J."/>
            <person name="Lapidus A."/>
            <person name="Bruce D."/>
            <person name="Goodwin L."/>
            <person name="Pitluck S."/>
            <person name="Peters L."/>
            <person name="Kyrpides N."/>
            <person name="Mavromatis K."/>
            <person name="Ivanova N."/>
            <person name="Ovchinnikova G."/>
            <person name="Chertkov O."/>
            <person name="Detter J.C."/>
            <person name="Tapia R."/>
            <person name="Han C."/>
            <person name="Land M."/>
            <person name="Hauser L."/>
            <person name="Markowitz V."/>
            <person name="Cheng J.-F."/>
            <person name="Hugenholtz P."/>
            <person name="Woyke T."/>
            <person name="Wu D."/>
            <person name="Tindall B."/>
            <person name="Schuetze A."/>
            <person name="Brambilla E."/>
            <person name="Klenk H.-P."/>
            <person name="Eisen J.A."/>
        </authorList>
    </citation>
    <scope>NUCLEOTIDE SEQUENCE [LARGE SCALE GENOMIC DNA]</scope>
    <source>
        <strain evidence="6">ATCC 25205 / DSM 745 / LMG 13164 / NCIMB 1802</strain>
    </source>
</reference>
<dbReference type="eggNOG" id="COG2207">
    <property type="taxonomic scope" value="Bacteria"/>
</dbReference>
<accession>G0J6J2</accession>
<dbReference type="InterPro" id="IPR009057">
    <property type="entry name" value="Homeodomain-like_sf"/>
</dbReference>
<dbReference type="InterPro" id="IPR018062">
    <property type="entry name" value="HTH_AraC-typ_CS"/>
</dbReference>
<dbReference type="SUPFAM" id="SSF46689">
    <property type="entry name" value="Homeodomain-like"/>
    <property type="match status" value="2"/>
</dbReference>
<dbReference type="STRING" id="880070.Cycma_4822"/>
<dbReference type="Pfam" id="PF12833">
    <property type="entry name" value="HTH_18"/>
    <property type="match status" value="1"/>
</dbReference>
<organism evidence="5 6">
    <name type="scientific">Cyclobacterium marinum (strain ATCC 25205 / DSM 745 / LMG 13164 / NCIMB 1802)</name>
    <name type="common">Flectobacillus marinus</name>
    <dbReference type="NCBI Taxonomy" id="880070"/>
    <lineage>
        <taxon>Bacteria</taxon>
        <taxon>Pseudomonadati</taxon>
        <taxon>Bacteroidota</taxon>
        <taxon>Cytophagia</taxon>
        <taxon>Cytophagales</taxon>
        <taxon>Cyclobacteriaceae</taxon>
        <taxon>Cyclobacterium</taxon>
    </lineage>
</organism>
<dbReference type="InterPro" id="IPR018060">
    <property type="entry name" value="HTH_AraC"/>
</dbReference>
<dbReference type="InterPro" id="IPR013096">
    <property type="entry name" value="Cupin_2"/>
</dbReference>
<dbReference type="AlphaFoldDB" id="G0J6J2"/>
<evidence type="ECO:0000256" key="3">
    <source>
        <dbReference type="ARBA" id="ARBA00023163"/>
    </source>
</evidence>
<dbReference type="KEGG" id="cmr:Cycma_4822"/>
<dbReference type="Gene3D" id="2.60.120.10">
    <property type="entry name" value="Jelly Rolls"/>
    <property type="match status" value="1"/>
</dbReference>
<dbReference type="InterPro" id="IPR020449">
    <property type="entry name" value="Tscrpt_reg_AraC-type_HTH"/>
</dbReference>
<dbReference type="PANTHER" id="PTHR43280">
    <property type="entry name" value="ARAC-FAMILY TRANSCRIPTIONAL REGULATOR"/>
    <property type="match status" value="1"/>
</dbReference>
<dbReference type="Pfam" id="PF07883">
    <property type="entry name" value="Cupin_2"/>
    <property type="match status" value="1"/>
</dbReference>
<dbReference type="HOGENOM" id="CLU_000445_88_3_10"/>
<dbReference type="PROSITE" id="PS01124">
    <property type="entry name" value="HTH_ARAC_FAMILY_2"/>
    <property type="match status" value="1"/>
</dbReference>
<dbReference type="PRINTS" id="PR00032">
    <property type="entry name" value="HTHARAC"/>
</dbReference>